<keyword evidence="4" id="KW-1185">Reference proteome</keyword>
<name>A0AAN4UVV1_9RHOB</name>
<dbReference type="Proteomes" id="UP000199541">
    <property type="component" value="Unassembled WGS sequence"/>
</dbReference>
<dbReference type="PANTHER" id="PTHR46637:SF1">
    <property type="entry name" value="BLL5188 PROTEIN"/>
    <property type="match status" value="1"/>
</dbReference>
<dbReference type="Pfam" id="PF13340">
    <property type="entry name" value="DUF4096"/>
    <property type="match status" value="1"/>
</dbReference>
<protein>
    <submittedName>
        <fullName evidence="3">Transposase</fullName>
    </submittedName>
</protein>
<evidence type="ECO:0000259" key="1">
    <source>
        <dbReference type="Pfam" id="PF13340"/>
    </source>
</evidence>
<dbReference type="InterPro" id="IPR025161">
    <property type="entry name" value="IS402-like_dom"/>
</dbReference>
<evidence type="ECO:0000313" key="4">
    <source>
        <dbReference type="Proteomes" id="UP000199541"/>
    </source>
</evidence>
<gene>
    <name evidence="2" type="ORF">GCM10008024_40990</name>
    <name evidence="3" type="ORF">SAMN05444006_1493</name>
</gene>
<accession>A0AAN4UVV1</accession>
<reference evidence="2" key="1">
    <citation type="journal article" date="2014" name="Int. J. Syst. Evol. Microbiol.">
        <title>Complete genome sequence of Corynebacterium casei LMG S-19264T (=DSM 44701T), isolated from a smear-ripened cheese.</title>
        <authorList>
            <consortium name="US DOE Joint Genome Institute (JGI-PGF)"/>
            <person name="Walter F."/>
            <person name="Albersmeier A."/>
            <person name="Kalinowski J."/>
            <person name="Ruckert C."/>
        </authorList>
    </citation>
    <scope>NUCLEOTIDE SEQUENCE</scope>
    <source>
        <strain evidence="2">CGMCC 1.10859</strain>
    </source>
</reference>
<dbReference type="AlphaFoldDB" id="A0AAN4UVV1"/>
<dbReference type="EMBL" id="FNOB01000049">
    <property type="protein sequence ID" value="SDX94382.1"/>
    <property type="molecule type" value="Genomic_DNA"/>
</dbReference>
<evidence type="ECO:0000313" key="5">
    <source>
        <dbReference type="Proteomes" id="UP000634647"/>
    </source>
</evidence>
<evidence type="ECO:0000313" key="2">
    <source>
        <dbReference type="EMBL" id="GHE06498.1"/>
    </source>
</evidence>
<reference evidence="2" key="3">
    <citation type="submission" date="2023-06" db="EMBL/GenBank/DDBJ databases">
        <authorList>
            <person name="Sun Q."/>
            <person name="Zhou Y."/>
        </authorList>
    </citation>
    <scope>NUCLEOTIDE SEQUENCE</scope>
    <source>
        <strain evidence="2">CGMCC 1.10859</strain>
    </source>
</reference>
<organism evidence="2 5">
    <name type="scientific">Allgaiera indica</name>
    <dbReference type="NCBI Taxonomy" id="765699"/>
    <lineage>
        <taxon>Bacteria</taxon>
        <taxon>Pseudomonadati</taxon>
        <taxon>Pseudomonadota</taxon>
        <taxon>Alphaproteobacteria</taxon>
        <taxon>Rhodobacterales</taxon>
        <taxon>Paracoccaceae</taxon>
        <taxon>Allgaiera</taxon>
    </lineage>
</organism>
<dbReference type="NCBIfam" id="NF033580">
    <property type="entry name" value="transpos_IS5_3"/>
    <property type="match status" value="1"/>
</dbReference>
<reference evidence="3 4" key="2">
    <citation type="submission" date="2016-10" db="EMBL/GenBank/DDBJ databases">
        <authorList>
            <person name="Varghese N."/>
            <person name="Submissions S."/>
        </authorList>
    </citation>
    <scope>NUCLEOTIDE SEQUENCE [LARGE SCALE GENOMIC DNA]</scope>
    <source>
        <strain evidence="3 4">DSM 24802</strain>
    </source>
</reference>
<evidence type="ECO:0000313" key="3">
    <source>
        <dbReference type="EMBL" id="SDX94382.1"/>
    </source>
</evidence>
<dbReference type="EMBL" id="BNAB01000045">
    <property type="protein sequence ID" value="GHE06498.1"/>
    <property type="molecule type" value="Genomic_DNA"/>
</dbReference>
<dbReference type="Proteomes" id="UP000634647">
    <property type="component" value="Unassembled WGS sequence"/>
</dbReference>
<feature type="domain" description="Insertion element IS402-like" evidence="1">
    <location>
        <begin position="8"/>
        <end position="81"/>
    </location>
</feature>
<dbReference type="PANTHER" id="PTHR46637">
    <property type="entry name" value="TIS1421-TRANSPOSASE PROTEIN A"/>
    <property type="match status" value="1"/>
</dbReference>
<proteinExistence type="predicted"/>
<comment type="caution">
    <text evidence="2">The sequence shown here is derived from an EMBL/GenBank/DDBJ whole genome shotgun (WGS) entry which is preliminary data.</text>
</comment>
<dbReference type="InterPro" id="IPR052909">
    <property type="entry name" value="Transposase_6_like"/>
</dbReference>
<sequence length="166" mass="18702">MNEQRFVVTDRVWQRLEPHLPGKASDAGATAKDNRLFLEAVFWRVRTGSPWRDLPPEFGNWNSQFRRFRRWAEAGVFESLFNAMSDDPDLEYALIDGTIVSVHQKATGAKGGLRLRPSGARAGARAQFEDSGVLMPNTNTNSDHRTQPIVLLLINDLRAVHRKCSG</sequence>